<dbReference type="HOGENOM" id="CLU_2398577_0_0_0"/>
<keyword evidence="2" id="KW-0472">Membrane</keyword>
<keyword evidence="2" id="KW-1133">Transmembrane helix</keyword>
<reference evidence="4 5" key="1">
    <citation type="submission" date="2012-06" db="EMBL/GenBank/DDBJ databases">
        <title>Complete genome of Terriglobus roseus DSM 18391.</title>
        <authorList>
            <consortium name="US DOE Joint Genome Institute (JGI-PGF)"/>
            <person name="Lucas S."/>
            <person name="Copeland A."/>
            <person name="Lapidus A."/>
            <person name="Glavina del Rio T."/>
            <person name="Dalin E."/>
            <person name="Tice H."/>
            <person name="Bruce D."/>
            <person name="Goodwin L."/>
            <person name="Pitluck S."/>
            <person name="Peters L."/>
            <person name="Mikhailova N."/>
            <person name="Munk A.C.C."/>
            <person name="Kyrpides N."/>
            <person name="Mavromatis K."/>
            <person name="Ivanova N."/>
            <person name="Brettin T."/>
            <person name="Detter J.C."/>
            <person name="Han C."/>
            <person name="Larimer F."/>
            <person name="Land M."/>
            <person name="Hauser L."/>
            <person name="Markowitz V."/>
            <person name="Cheng J.-F."/>
            <person name="Hugenholtz P."/>
            <person name="Woyke T."/>
            <person name="Wu D."/>
            <person name="Brambilla E."/>
            <person name="Klenk H.-P."/>
            <person name="Eisen J.A."/>
        </authorList>
    </citation>
    <scope>NUCLEOTIDE SEQUENCE [LARGE SCALE GENOMIC DNA]</scope>
    <source>
        <strain evidence="4">DSM 18391</strain>
        <strain evidence="5">DSM 18391 / NRRL B-41598 / KBS 63</strain>
    </source>
</reference>
<feature type="transmembrane region" description="Helical" evidence="2">
    <location>
        <begin position="46"/>
        <end position="72"/>
    </location>
</feature>
<organism evidence="4 5">
    <name type="scientific">Terriglobus roseus (strain DSM 18391 / NRRL B-41598 / KBS 63)</name>
    <dbReference type="NCBI Taxonomy" id="926566"/>
    <lineage>
        <taxon>Bacteria</taxon>
        <taxon>Pseudomonadati</taxon>
        <taxon>Acidobacteriota</taxon>
        <taxon>Terriglobia</taxon>
        <taxon>Terriglobales</taxon>
        <taxon>Acidobacteriaceae</taxon>
        <taxon>Terriglobus</taxon>
    </lineage>
</organism>
<dbReference type="EMBL" id="CP003379">
    <property type="protein sequence ID" value="AFL88338.1"/>
    <property type="molecule type" value="Genomic_DNA"/>
</dbReference>
<evidence type="ECO:0000313" key="4">
    <source>
        <dbReference type="EMBL" id="AFL88680.1"/>
    </source>
</evidence>
<keyword evidence="2" id="KW-0812">Transmembrane</keyword>
<evidence type="ECO:0000313" key="5">
    <source>
        <dbReference type="Proteomes" id="UP000006056"/>
    </source>
</evidence>
<protein>
    <submittedName>
        <fullName evidence="4">Uncharacterized protein</fullName>
    </submittedName>
</protein>
<feature type="region of interest" description="Disordered" evidence="1">
    <location>
        <begin position="1"/>
        <end position="24"/>
    </location>
</feature>
<keyword evidence="5" id="KW-1185">Reference proteome</keyword>
<proteinExistence type="predicted"/>
<evidence type="ECO:0000256" key="1">
    <source>
        <dbReference type="SAM" id="MobiDB-lite"/>
    </source>
</evidence>
<evidence type="ECO:0000313" key="3">
    <source>
        <dbReference type="EMBL" id="AFL88338.1"/>
    </source>
</evidence>
<dbReference type="KEGG" id="trs:Terro_2426"/>
<accession>I3ZHG2</accession>
<gene>
    <name evidence="3" type="ordered locus">Terro_2059</name>
    <name evidence="4" type="ordered locus">Terro_2426</name>
</gene>
<evidence type="ECO:0000256" key="2">
    <source>
        <dbReference type="SAM" id="Phobius"/>
    </source>
</evidence>
<dbReference type="Proteomes" id="UP000006056">
    <property type="component" value="Chromosome"/>
</dbReference>
<dbReference type="EMBL" id="CP003379">
    <property type="protein sequence ID" value="AFL88680.1"/>
    <property type="molecule type" value="Genomic_DNA"/>
</dbReference>
<name>I3ZHG2_TERRK</name>
<dbReference type="KEGG" id="trs:Terro_2059"/>
<dbReference type="AlphaFoldDB" id="I3ZHG2"/>
<sequence length="93" mass="10323">MTERPSVKAVYKQRGSNRESMRNPIPRLIHSVNTTMKEPILSMSAWLPSLLVSFLIGGTAYGFLYAGFALCLDVKEVVEFHARPKTIPVATEG</sequence>